<evidence type="ECO:0000313" key="2">
    <source>
        <dbReference type="Proteomes" id="UP001549104"/>
    </source>
</evidence>
<protein>
    <submittedName>
        <fullName evidence="1">Amidohydrolase</fullName>
    </submittedName>
</protein>
<gene>
    <name evidence="1" type="ORF">ABIC55_001791</name>
</gene>
<sequence length="67" mass="7449">MDKGSILLIVQIYISSGWIDLHVHAFPSFNAYGDDINEIRVKQGVTMIVEVGRCGTERISDLIARGE</sequence>
<dbReference type="InterPro" id="IPR032466">
    <property type="entry name" value="Metal_Hydrolase"/>
</dbReference>
<proteinExistence type="predicted"/>
<dbReference type="EMBL" id="JBEPME010000002">
    <property type="protein sequence ID" value="MET3656704.1"/>
    <property type="molecule type" value="Genomic_DNA"/>
</dbReference>
<dbReference type="SUPFAM" id="SSF51556">
    <property type="entry name" value="Metallo-dependent hydrolases"/>
    <property type="match status" value="1"/>
</dbReference>
<comment type="caution">
    <text evidence="1">The sequence shown here is derived from an EMBL/GenBank/DDBJ whole genome shotgun (WGS) entry which is preliminary data.</text>
</comment>
<dbReference type="PANTHER" id="PTHR42717">
    <property type="entry name" value="DIHYDROOROTASE-RELATED"/>
    <property type="match status" value="1"/>
</dbReference>
<keyword evidence="2" id="KW-1185">Reference proteome</keyword>
<evidence type="ECO:0000313" key="1">
    <source>
        <dbReference type="EMBL" id="MET3656704.1"/>
    </source>
</evidence>
<dbReference type="Proteomes" id="UP001549104">
    <property type="component" value="Unassembled WGS sequence"/>
</dbReference>
<name>A0ABV2K9E8_SPOPS</name>
<accession>A0ABV2K9E8</accession>
<organism evidence="1 2">
    <name type="scientific">Sporosarcina psychrophila</name>
    <name type="common">Bacillus psychrophilus</name>
    <dbReference type="NCBI Taxonomy" id="1476"/>
    <lineage>
        <taxon>Bacteria</taxon>
        <taxon>Bacillati</taxon>
        <taxon>Bacillota</taxon>
        <taxon>Bacilli</taxon>
        <taxon>Bacillales</taxon>
        <taxon>Caryophanaceae</taxon>
        <taxon>Sporosarcina</taxon>
    </lineage>
</organism>
<dbReference type="Gene3D" id="3.20.20.140">
    <property type="entry name" value="Metal-dependent hydrolases"/>
    <property type="match status" value="1"/>
</dbReference>
<dbReference type="RefSeq" id="WP_187047590.1">
    <property type="nucleotide sequence ID" value="NZ_JBEPME010000002.1"/>
</dbReference>
<dbReference type="InterPro" id="IPR020043">
    <property type="entry name" value="Deacetylase_Atu3266-like"/>
</dbReference>
<dbReference type="PANTHER" id="PTHR42717:SF1">
    <property type="entry name" value="IMIDAZOLONEPROPIONASE AND RELATED AMIDOHYDROLASES"/>
    <property type="match status" value="1"/>
</dbReference>
<reference evidence="1 2" key="1">
    <citation type="submission" date="2024-06" db="EMBL/GenBank/DDBJ databases">
        <title>Sorghum-associated microbial communities from plants grown in Nebraska, USA.</title>
        <authorList>
            <person name="Schachtman D."/>
        </authorList>
    </citation>
    <scope>NUCLEOTIDE SEQUENCE [LARGE SCALE GENOMIC DNA]</scope>
    <source>
        <strain evidence="1 2">1288</strain>
    </source>
</reference>